<proteinExistence type="predicted"/>
<sequence length="179" mass="19426">MLTGPPTDADRSELLDLWVSVNAAGGAVGFEASAPQADVARVLDEHLGADALVRLVHPTMDTFYDPSSYGALIGFGFLHRPTASVARHRVSLLRVMTNPALRGRWFGRLLVAALHGQARRSSAEIAEIDYRGGTGLGEFYERCGYAESGRVVDGLKFSFGYRDDVSMTCRLTPPVQQGR</sequence>
<evidence type="ECO:0000259" key="1">
    <source>
        <dbReference type="PROSITE" id="PS51186"/>
    </source>
</evidence>
<evidence type="ECO:0000313" key="2">
    <source>
        <dbReference type="EMBL" id="NHN56282.1"/>
    </source>
</evidence>
<evidence type="ECO:0000313" key="3">
    <source>
        <dbReference type="Proteomes" id="UP000744769"/>
    </source>
</evidence>
<comment type="caution">
    <text evidence="2">The sequence shown here is derived from an EMBL/GenBank/DDBJ whole genome shotgun (WGS) entry which is preliminary data.</text>
</comment>
<gene>
    <name evidence="2" type="ORF">G9U51_10895</name>
</gene>
<dbReference type="SUPFAM" id="SSF55729">
    <property type="entry name" value="Acyl-CoA N-acyltransferases (Nat)"/>
    <property type="match status" value="1"/>
</dbReference>
<dbReference type="RefSeq" id="WP_166196883.1">
    <property type="nucleotide sequence ID" value="NZ_JAAOIV010000007.1"/>
</dbReference>
<keyword evidence="3" id="KW-1185">Reference proteome</keyword>
<name>A0A967E9E1_9MICO</name>
<feature type="domain" description="N-acetyltransferase" evidence="1">
    <location>
        <begin position="1"/>
        <end position="172"/>
    </location>
</feature>
<dbReference type="GO" id="GO:0016747">
    <property type="term" value="F:acyltransferase activity, transferring groups other than amino-acyl groups"/>
    <property type="evidence" value="ECO:0007669"/>
    <property type="project" value="InterPro"/>
</dbReference>
<reference evidence="2" key="1">
    <citation type="submission" date="2020-03" db="EMBL/GenBank/DDBJ databases">
        <title>Draft sequencing of Calidifontibacter sp. DB0510.</title>
        <authorList>
            <person name="Kim D.-U."/>
        </authorList>
    </citation>
    <scope>NUCLEOTIDE SEQUENCE</scope>
    <source>
        <strain evidence="2">DB0510</strain>
    </source>
</reference>
<organism evidence="2 3">
    <name type="scientific">Metallococcus carri</name>
    <dbReference type="NCBI Taxonomy" id="1656884"/>
    <lineage>
        <taxon>Bacteria</taxon>
        <taxon>Bacillati</taxon>
        <taxon>Actinomycetota</taxon>
        <taxon>Actinomycetes</taxon>
        <taxon>Micrococcales</taxon>
        <taxon>Dermacoccaceae</taxon>
        <taxon>Metallococcus</taxon>
    </lineage>
</organism>
<dbReference type="InterPro" id="IPR016181">
    <property type="entry name" value="Acyl_CoA_acyltransferase"/>
</dbReference>
<dbReference type="InterPro" id="IPR000182">
    <property type="entry name" value="GNAT_dom"/>
</dbReference>
<dbReference type="Proteomes" id="UP000744769">
    <property type="component" value="Unassembled WGS sequence"/>
</dbReference>
<accession>A0A967E9E1</accession>
<dbReference type="Gene3D" id="3.40.630.30">
    <property type="match status" value="1"/>
</dbReference>
<dbReference type="EMBL" id="JAAOIV010000007">
    <property type="protein sequence ID" value="NHN56282.1"/>
    <property type="molecule type" value="Genomic_DNA"/>
</dbReference>
<dbReference type="PROSITE" id="PS51186">
    <property type="entry name" value="GNAT"/>
    <property type="match status" value="1"/>
</dbReference>
<dbReference type="AlphaFoldDB" id="A0A967E9E1"/>
<protein>
    <submittedName>
        <fullName evidence="2">GNAT family N-acetyltransferase</fullName>
    </submittedName>
</protein>